<comment type="caution">
    <text evidence="8">The sequence shown here is derived from an EMBL/GenBank/DDBJ whole genome shotgun (WGS) entry which is preliminary data.</text>
</comment>
<comment type="function">
    <text evidence="7">Catalyzes the hydrolysis of glutamine to glutamate and ammonia as part of the biosynthesis of pyridoxal 5'-phosphate. The resulting ammonia molecule is channeled to the active site of PdxS.</text>
</comment>
<comment type="subunit">
    <text evidence="7">In the presence of PdxS, forms a dodecamer of heterodimers. Only shows activity in the heterodimer.</text>
</comment>
<reference evidence="8 9" key="1">
    <citation type="submission" date="2021-03" db="EMBL/GenBank/DDBJ databases">
        <title>Genomic Encyclopedia of Type Strains, Phase IV (KMG-IV): sequencing the most valuable type-strain genomes for metagenomic binning, comparative biology and taxonomic classification.</title>
        <authorList>
            <person name="Goeker M."/>
        </authorList>
    </citation>
    <scope>NUCLEOTIDE SEQUENCE [LARGE SCALE GENOMIC DNA]</scope>
    <source>
        <strain evidence="8 9">DSM 28650</strain>
    </source>
</reference>
<dbReference type="PROSITE" id="PS51130">
    <property type="entry name" value="PDXT_SNO_2"/>
    <property type="match status" value="1"/>
</dbReference>
<evidence type="ECO:0000313" key="9">
    <source>
        <dbReference type="Proteomes" id="UP001519308"/>
    </source>
</evidence>
<keyword evidence="9" id="KW-1185">Reference proteome</keyword>
<dbReference type="Proteomes" id="UP001519308">
    <property type="component" value="Unassembled WGS sequence"/>
</dbReference>
<dbReference type="CDD" id="cd01749">
    <property type="entry name" value="GATase1_PB"/>
    <property type="match status" value="1"/>
</dbReference>
<evidence type="ECO:0000256" key="5">
    <source>
        <dbReference type="ARBA" id="ARBA00023239"/>
    </source>
</evidence>
<dbReference type="PROSITE" id="PS01236">
    <property type="entry name" value="PDXT_SNO_1"/>
    <property type="match status" value="1"/>
</dbReference>
<feature type="active site" description="Charge relay system" evidence="7">
    <location>
        <position position="184"/>
    </location>
</feature>
<gene>
    <name evidence="7" type="primary">pdxT</name>
    <name evidence="8" type="ORF">J2Z44_000281</name>
</gene>
<proteinExistence type="inferred from homology"/>
<dbReference type="PANTHER" id="PTHR31559:SF0">
    <property type="entry name" value="PYRIDOXAL 5'-PHOSPHATE SYNTHASE SUBUNIT SNO1-RELATED"/>
    <property type="match status" value="1"/>
</dbReference>
<dbReference type="NCBIfam" id="TIGR03800">
    <property type="entry name" value="PLP_synth_Pdx2"/>
    <property type="match status" value="1"/>
</dbReference>
<comment type="catalytic activity">
    <reaction evidence="6 7">
        <text>L-glutamine + H2O = L-glutamate + NH4(+)</text>
        <dbReference type="Rhea" id="RHEA:15889"/>
        <dbReference type="ChEBI" id="CHEBI:15377"/>
        <dbReference type="ChEBI" id="CHEBI:28938"/>
        <dbReference type="ChEBI" id="CHEBI:29985"/>
        <dbReference type="ChEBI" id="CHEBI:58359"/>
        <dbReference type="EC" id="3.5.1.2"/>
    </reaction>
</comment>
<comment type="similarity">
    <text evidence="1 7">Belongs to the glutaminase PdxT/SNO family.</text>
</comment>
<organism evidence="8 9">
    <name type="scientific">Clostridium punense</name>
    <dbReference type="NCBI Taxonomy" id="1054297"/>
    <lineage>
        <taxon>Bacteria</taxon>
        <taxon>Bacillati</taxon>
        <taxon>Bacillota</taxon>
        <taxon>Clostridia</taxon>
        <taxon>Eubacteriales</taxon>
        <taxon>Clostridiaceae</taxon>
        <taxon>Clostridium</taxon>
    </lineage>
</organism>
<evidence type="ECO:0000256" key="4">
    <source>
        <dbReference type="ARBA" id="ARBA00022962"/>
    </source>
</evidence>
<protein>
    <recommendedName>
        <fullName evidence="7">Pyridoxal 5'-phosphate synthase subunit PdxT</fullName>
        <ecNumber evidence="7">4.3.3.6</ecNumber>
    </recommendedName>
    <alternativeName>
        <fullName evidence="7">Pdx2</fullName>
    </alternativeName>
    <alternativeName>
        <fullName evidence="7">Pyridoxal 5'-phosphate synthase glutaminase subunit</fullName>
        <ecNumber evidence="7">3.5.1.2</ecNumber>
    </alternativeName>
</protein>
<sequence length="204" mass="22852">MQIEDGKENSMVTVGVLGIQGAVKEHLEKLRLIPNVEAITVKTHQELNKVQGIIIPGGESTAIGKLLKEFSLMEPLKQRIEQGLPVWGTCAGMILLAKEICKEPTGHLEVMNIAVKRNAYGSQLNSFSTTKIIEEILENPIPLVFIRAPYVERFWGEARVIAEVEGNIVACRENNMLATSFHPELTEDLSFHRYFVERMILGKE</sequence>
<keyword evidence="3 7" id="KW-0663">Pyridoxal phosphate</keyword>
<keyword evidence="2 7" id="KW-0378">Hydrolase</keyword>
<feature type="binding site" evidence="7">
    <location>
        <begin position="146"/>
        <end position="147"/>
    </location>
    <ligand>
        <name>L-glutamine</name>
        <dbReference type="ChEBI" id="CHEBI:58359"/>
    </ligand>
</feature>
<dbReference type="HAMAP" id="MF_01615">
    <property type="entry name" value="PdxT"/>
    <property type="match status" value="1"/>
</dbReference>
<dbReference type="InterPro" id="IPR021196">
    <property type="entry name" value="PdxT/SNO_CS"/>
</dbReference>
<evidence type="ECO:0000256" key="7">
    <source>
        <dbReference type="HAMAP-Rule" id="MF_01615"/>
    </source>
</evidence>
<feature type="active site" description="Nucleophile" evidence="7">
    <location>
        <position position="90"/>
    </location>
</feature>
<feature type="active site" description="Charge relay system" evidence="7">
    <location>
        <position position="182"/>
    </location>
</feature>
<feature type="binding site" evidence="7">
    <location>
        <begin position="58"/>
        <end position="60"/>
    </location>
    <ligand>
        <name>L-glutamine</name>
        <dbReference type="ChEBI" id="CHEBI:58359"/>
    </ligand>
</feature>
<accession>A0ABS4JY85</accession>
<dbReference type="EC" id="4.3.3.6" evidence="7"/>
<keyword evidence="4 7" id="KW-0315">Glutamine amidotransferase</keyword>
<dbReference type="Pfam" id="PF01174">
    <property type="entry name" value="SNO"/>
    <property type="match status" value="1"/>
</dbReference>
<feature type="binding site" evidence="7">
    <location>
        <position position="117"/>
    </location>
    <ligand>
        <name>L-glutamine</name>
        <dbReference type="ChEBI" id="CHEBI:58359"/>
    </ligand>
</feature>
<dbReference type="PIRSF" id="PIRSF005639">
    <property type="entry name" value="Glut_amidoT_SNO"/>
    <property type="match status" value="1"/>
</dbReference>
<evidence type="ECO:0000256" key="1">
    <source>
        <dbReference type="ARBA" id="ARBA00008345"/>
    </source>
</evidence>
<keyword evidence="5 7" id="KW-0456">Lyase</keyword>
<evidence type="ECO:0000256" key="2">
    <source>
        <dbReference type="ARBA" id="ARBA00022801"/>
    </source>
</evidence>
<dbReference type="SUPFAM" id="SSF52317">
    <property type="entry name" value="Class I glutamine amidotransferase-like"/>
    <property type="match status" value="1"/>
</dbReference>
<evidence type="ECO:0000256" key="3">
    <source>
        <dbReference type="ARBA" id="ARBA00022898"/>
    </source>
</evidence>
<dbReference type="EMBL" id="JAGGLL010000002">
    <property type="protein sequence ID" value="MBP2020497.1"/>
    <property type="molecule type" value="Genomic_DNA"/>
</dbReference>
<dbReference type="GO" id="GO:0036381">
    <property type="term" value="F:pyridoxal 5'-phosphate synthase (glutamine hydrolysing) activity"/>
    <property type="evidence" value="ECO:0007669"/>
    <property type="project" value="UniProtKB-EC"/>
</dbReference>
<dbReference type="PROSITE" id="PS51273">
    <property type="entry name" value="GATASE_TYPE_1"/>
    <property type="match status" value="1"/>
</dbReference>
<evidence type="ECO:0000313" key="8">
    <source>
        <dbReference type="EMBL" id="MBP2020497.1"/>
    </source>
</evidence>
<dbReference type="InterPro" id="IPR002161">
    <property type="entry name" value="PdxT/SNO"/>
</dbReference>
<evidence type="ECO:0000256" key="6">
    <source>
        <dbReference type="ARBA" id="ARBA00049534"/>
    </source>
</evidence>
<name>A0ABS4JY85_9CLOT</name>
<comment type="catalytic activity">
    <reaction evidence="7">
        <text>aldehydo-D-ribose 5-phosphate + D-glyceraldehyde 3-phosphate + L-glutamine = pyridoxal 5'-phosphate + L-glutamate + phosphate + 3 H2O + H(+)</text>
        <dbReference type="Rhea" id="RHEA:31507"/>
        <dbReference type="ChEBI" id="CHEBI:15377"/>
        <dbReference type="ChEBI" id="CHEBI:15378"/>
        <dbReference type="ChEBI" id="CHEBI:29985"/>
        <dbReference type="ChEBI" id="CHEBI:43474"/>
        <dbReference type="ChEBI" id="CHEBI:58273"/>
        <dbReference type="ChEBI" id="CHEBI:58359"/>
        <dbReference type="ChEBI" id="CHEBI:59776"/>
        <dbReference type="ChEBI" id="CHEBI:597326"/>
        <dbReference type="EC" id="4.3.3.6"/>
    </reaction>
</comment>
<dbReference type="PANTHER" id="PTHR31559">
    <property type="entry name" value="PYRIDOXAL 5'-PHOSPHATE SYNTHASE SUBUNIT SNO"/>
    <property type="match status" value="1"/>
</dbReference>
<comment type="pathway">
    <text evidence="7">Cofactor biosynthesis; pyridoxal 5'-phosphate biosynthesis.</text>
</comment>
<dbReference type="EC" id="3.5.1.2" evidence="7"/>
<dbReference type="RefSeq" id="WP_021281562.1">
    <property type="nucleotide sequence ID" value="NZ_JAGGLL010000002.1"/>
</dbReference>
<dbReference type="InterPro" id="IPR029062">
    <property type="entry name" value="Class_I_gatase-like"/>
</dbReference>
<dbReference type="Gene3D" id="3.40.50.880">
    <property type="match status" value="1"/>
</dbReference>